<dbReference type="InterPro" id="IPR050276">
    <property type="entry name" value="MshD_Acetyltransferase"/>
</dbReference>
<dbReference type="PANTHER" id="PTHR43617">
    <property type="entry name" value="L-AMINO ACID N-ACETYLTRANSFERASE"/>
    <property type="match status" value="1"/>
</dbReference>
<dbReference type="PANTHER" id="PTHR43617:SF38">
    <property type="entry name" value="N-ACETYLTRANSFERASE DOMAIN-CONTAINING PROTEIN"/>
    <property type="match status" value="1"/>
</dbReference>
<sequence>MSLTIRKIEKDDYDQVEVLTREAFWNIYRPGCSEHLVLHKLHENNRSIEDLELVVERDGKIVGHIAYSGGYIDGVDNETFITFGPISVDPKFQRSEIGSKLVRISMQKAARLGYSAVFITGDENYYKRFGFEPASKYGIHLEGIPLEEEAPFFMVKILKEDALKDVEGYFEFDECYHVNEDEIDEFDKKFEPKKKEKRDGQLGV</sequence>
<organism evidence="2 3">
    <name type="scientific">Intestinibacter bartlettii</name>
    <dbReference type="NCBI Taxonomy" id="261299"/>
    <lineage>
        <taxon>Bacteria</taxon>
        <taxon>Bacillati</taxon>
        <taxon>Bacillota</taxon>
        <taxon>Clostridia</taxon>
        <taxon>Peptostreptococcales</taxon>
        <taxon>Peptostreptococcaceae</taxon>
        <taxon>Intestinibacter</taxon>
    </lineage>
</organism>
<evidence type="ECO:0000259" key="1">
    <source>
        <dbReference type="PROSITE" id="PS51186"/>
    </source>
</evidence>
<comment type="caution">
    <text evidence="2">The sequence shown here is derived from an EMBL/GenBank/DDBJ whole genome shotgun (WGS) entry which is preliminary data.</text>
</comment>
<dbReference type="Proteomes" id="UP001196301">
    <property type="component" value="Unassembled WGS sequence"/>
</dbReference>
<dbReference type="RefSeq" id="WP_216571034.1">
    <property type="nucleotide sequence ID" value="NZ_JAHLOQ010000033.1"/>
</dbReference>
<dbReference type="InterPro" id="IPR000182">
    <property type="entry name" value="GNAT_dom"/>
</dbReference>
<name>A0ABS6E0E1_9FIRM</name>
<dbReference type="Pfam" id="PF13508">
    <property type="entry name" value="Acetyltransf_7"/>
    <property type="match status" value="1"/>
</dbReference>
<dbReference type="EMBL" id="JAHLOQ010000033">
    <property type="protein sequence ID" value="MBU5336962.1"/>
    <property type="molecule type" value="Genomic_DNA"/>
</dbReference>
<gene>
    <name evidence="2" type="ORF">KQI20_10970</name>
</gene>
<dbReference type="CDD" id="cd04301">
    <property type="entry name" value="NAT_SF"/>
    <property type="match status" value="1"/>
</dbReference>
<reference evidence="2 3" key="1">
    <citation type="submission" date="2021-06" db="EMBL/GenBank/DDBJ databases">
        <authorList>
            <person name="Sun Q."/>
            <person name="Li D."/>
        </authorList>
    </citation>
    <scope>NUCLEOTIDE SEQUENCE [LARGE SCALE GENOMIC DNA]</scope>
    <source>
        <strain evidence="2 3">N19</strain>
    </source>
</reference>
<evidence type="ECO:0000313" key="2">
    <source>
        <dbReference type="EMBL" id="MBU5336962.1"/>
    </source>
</evidence>
<evidence type="ECO:0000313" key="3">
    <source>
        <dbReference type="Proteomes" id="UP001196301"/>
    </source>
</evidence>
<keyword evidence="3" id="KW-1185">Reference proteome</keyword>
<dbReference type="PROSITE" id="PS51186">
    <property type="entry name" value="GNAT"/>
    <property type="match status" value="1"/>
</dbReference>
<feature type="domain" description="N-acetyltransferase" evidence="1">
    <location>
        <begin position="3"/>
        <end position="151"/>
    </location>
</feature>
<proteinExistence type="predicted"/>
<protein>
    <submittedName>
        <fullName evidence="2">N-acetyltransferase</fullName>
    </submittedName>
</protein>
<accession>A0ABS6E0E1</accession>